<dbReference type="PANTHER" id="PTHR23505:SF79">
    <property type="entry name" value="PROTEIN SPINSTER"/>
    <property type="match status" value="1"/>
</dbReference>
<evidence type="ECO:0000313" key="9">
    <source>
        <dbReference type="Proteomes" id="UP000567293"/>
    </source>
</evidence>
<dbReference type="GO" id="GO:0016020">
    <property type="term" value="C:membrane"/>
    <property type="evidence" value="ECO:0007669"/>
    <property type="project" value="UniProtKB-SubCell"/>
</dbReference>
<keyword evidence="2" id="KW-0813">Transport</keyword>
<feature type="transmembrane region" description="Helical" evidence="6">
    <location>
        <begin position="167"/>
        <end position="188"/>
    </location>
</feature>
<dbReference type="PANTHER" id="PTHR23505">
    <property type="entry name" value="SPINSTER"/>
    <property type="match status" value="1"/>
</dbReference>
<dbReference type="InterPro" id="IPR020846">
    <property type="entry name" value="MFS_dom"/>
</dbReference>
<evidence type="ECO:0000313" key="8">
    <source>
        <dbReference type="EMBL" id="MBA0083738.1"/>
    </source>
</evidence>
<dbReference type="PROSITE" id="PS50850">
    <property type="entry name" value="MFS"/>
    <property type="match status" value="1"/>
</dbReference>
<evidence type="ECO:0000256" key="4">
    <source>
        <dbReference type="ARBA" id="ARBA00022989"/>
    </source>
</evidence>
<reference evidence="8" key="1">
    <citation type="submission" date="2020-06" db="EMBL/GenBank/DDBJ databases">
        <title>Legume-microbial interactions unlock mineral nutrients during tropical forest succession.</title>
        <authorList>
            <person name="Epihov D.Z."/>
        </authorList>
    </citation>
    <scope>NUCLEOTIDE SEQUENCE [LARGE SCALE GENOMIC DNA]</scope>
    <source>
        <strain evidence="8">Pan2503</strain>
    </source>
</reference>
<comment type="caution">
    <text evidence="8">The sequence shown here is derived from an EMBL/GenBank/DDBJ whole genome shotgun (WGS) entry which is preliminary data.</text>
</comment>
<keyword evidence="3 6" id="KW-0812">Transmembrane</keyword>
<keyword evidence="4 6" id="KW-1133">Transmembrane helix</keyword>
<keyword evidence="5 6" id="KW-0472">Membrane</keyword>
<proteinExistence type="predicted"/>
<dbReference type="InterPro" id="IPR036259">
    <property type="entry name" value="MFS_trans_sf"/>
</dbReference>
<organism evidence="8 9">
    <name type="scientific">Candidatus Acidiferrum panamense</name>
    <dbReference type="NCBI Taxonomy" id="2741543"/>
    <lineage>
        <taxon>Bacteria</taxon>
        <taxon>Pseudomonadati</taxon>
        <taxon>Acidobacteriota</taxon>
        <taxon>Terriglobia</taxon>
        <taxon>Candidatus Acidiferrales</taxon>
        <taxon>Candidatus Acidiferrum</taxon>
    </lineage>
</organism>
<dbReference type="AlphaFoldDB" id="A0A7V8NLW3"/>
<keyword evidence="9" id="KW-1185">Reference proteome</keyword>
<feature type="transmembrane region" description="Helical" evidence="6">
    <location>
        <begin position="54"/>
        <end position="73"/>
    </location>
</feature>
<dbReference type="InterPro" id="IPR011701">
    <property type="entry name" value="MFS"/>
</dbReference>
<accession>A0A7V8NLW3</accession>
<comment type="subcellular location">
    <subcellularLocation>
        <location evidence="1">Membrane</location>
        <topology evidence="1">Multi-pass membrane protein</topology>
    </subcellularLocation>
</comment>
<evidence type="ECO:0000256" key="6">
    <source>
        <dbReference type="SAM" id="Phobius"/>
    </source>
</evidence>
<feature type="transmembrane region" description="Helical" evidence="6">
    <location>
        <begin position="141"/>
        <end position="161"/>
    </location>
</feature>
<dbReference type="Pfam" id="PF07690">
    <property type="entry name" value="MFS_1"/>
    <property type="match status" value="1"/>
</dbReference>
<dbReference type="Gene3D" id="1.20.1250.20">
    <property type="entry name" value="MFS general substrate transporter like domains"/>
    <property type="match status" value="1"/>
</dbReference>
<dbReference type="InterPro" id="IPR044770">
    <property type="entry name" value="MFS_spinster-like"/>
</dbReference>
<evidence type="ECO:0000256" key="5">
    <source>
        <dbReference type="ARBA" id="ARBA00023136"/>
    </source>
</evidence>
<dbReference type="SUPFAM" id="SSF103473">
    <property type="entry name" value="MFS general substrate transporter"/>
    <property type="match status" value="1"/>
</dbReference>
<evidence type="ECO:0000256" key="2">
    <source>
        <dbReference type="ARBA" id="ARBA00022448"/>
    </source>
</evidence>
<feature type="domain" description="Major facilitator superfamily (MFS) profile" evidence="7">
    <location>
        <begin position="15"/>
        <end position="206"/>
    </location>
</feature>
<sequence length="206" mass="21624">MSTKPIPLSAQQIRLLAVLALINFVNFAARQAVVPLIPLLRDHLHASDAQLGDLQTWLLVVLAIASIPFGFLADRFSRKAIIATGIACWSVASFAGGLFSTFLFFLIARAMVGLGEAAYAPAAQSMISGAFPQERRAFAQAVFAAGMLLGGASGLALGGIIGPRYGWQAALFVVAVLGIFPGLALVGLEDPPRGSRSEVVPIPRLL</sequence>
<protein>
    <submittedName>
        <fullName evidence="8">MFS transporter</fullName>
    </submittedName>
</protein>
<dbReference type="Proteomes" id="UP000567293">
    <property type="component" value="Unassembled WGS sequence"/>
</dbReference>
<gene>
    <name evidence="8" type="ORF">HRJ53_01965</name>
</gene>
<feature type="non-terminal residue" evidence="8">
    <location>
        <position position="206"/>
    </location>
</feature>
<evidence type="ECO:0000256" key="1">
    <source>
        <dbReference type="ARBA" id="ARBA00004141"/>
    </source>
</evidence>
<evidence type="ECO:0000259" key="7">
    <source>
        <dbReference type="PROSITE" id="PS50850"/>
    </source>
</evidence>
<dbReference type="EMBL" id="JACDQQ010000200">
    <property type="protein sequence ID" value="MBA0083738.1"/>
    <property type="molecule type" value="Genomic_DNA"/>
</dbReference>
<dbReference type="GO" id="GO:0022857">
    <property type="term" value="F:transmembrane transporter activity"/>
    <property type="evidence" value="ECO:0007669"/>
    <property type="project" value="InterPro"/>
</dbReference>
<name>A0A7V8NLW3_9BACT</name>
<evidence type="ECO:0000256" key="3">
    <source>
        <dbReference type="ARBA" id="ARBA00022692"/>
    </source>
</evidence>